<dbReference type="EMBL" id="JAHKSW010000019">
    <property type="protein sequence ID" value="KAG7320174.1"/>
    <property type="molecule type" value="Genomic_DNA"/>
</dbReference>
<accession>A0A9D3NER3</accession>
<dbReference type="PANTHER" id="PTHR35541">
    <property type="entry name" value="RAD9, HUS1, RAD1-INTERACTING NUCLEAR ORPHAN PROTEIN 1"/>
    <property type="match status" value="1"/>
</dbReference>
<gene>
    <name evidence="2" type="ORF">KOW79_016027</name>
</gene>
<evidence type="ECO:0000256" key="1">
    <source>
        <dbReference type="SAM" id="MobiDB-lite"/>
    </source>
</evidence>
<dbReference type="GO" id="GO:0000725">
    <property type="term" value="P:recombinational repair"/>
    <property type="evidence" value="ECO:0007669"/>
    <property type="project" value="TreeGrafter"/>
</dbReference>
<dbReference type="GO" id="GO:0000077">
    <property type="term" value="P:DNA damage checkpoint signaling"/>
    <property type="evidence" value="ECO:0007669"/>
    <property type="project" value="InterPro"/>
</dbReference>
<protein>
    <submittedName>
        <fullName evidence="2">Uncharacterized protein</fullName>
    </submittedName>
</protein>
<feature type="region of interest" description="Disordered" evidence="1">
    <location>
        <begin position="233"/>
        <end position="252"/>
    </location>
</feature>
<evidence type="ECO:0000313" key="3">
    <source>
        <dbReference type="Proteomes" id="UP000824219"/>
    </source>
</evidence>
<dbReference type="GO" id="GO:0071479">
    <property type="term" value="P:cellular response to ionizing radiation"/>
    <property type="evidence" value="ECO:0007669"/>
    <property type="project" value="InterPro"/>
</dbReference>
<comment type="caution">
    <text evidence="2">The sequence shown here is derived from an EMBL/GenBank/DDBJ whole genome shotgun (WGS) entry which is preliminary data.</text>
</comment>
<dbReference type="AlphaFoldDB" id="A0A9D3NER3"/>
<dbReference type="Pfam" id="PF15319">
    <property type="entry name" value="RHINO"/>
    <property type="match status" value="1"/>
</dbReference>
<dbReference type="Proteomes" id="UP000824219">
    <property type="component" value="Linkage Group LG19"/>
</dbReference>
<dbReference type="GO" id="GO:0005634">
    <property type="term" value="C:nucleus"/>
    <property type="evidence" value="ECO:0007669"/>
    <property type="project" value="InterPro"/>
</dbReference>
<organism evidence="2 3">
    <name type="scientific">Hemibagrus wyckioides</name>
    <dbReference type="NCBI Taxonomy" id="337641"/>
    <lineage>
        <taxon>Eukaryota</taxon>
        <taxon>Metazoa</taxon>
        <taxon>Chordata</taxon>
        <taxon>Craniata</taxon>
        <taxon>Vertebrata</taxon>
        <taxon>Euteleostomi</taxon>
        <taxon>Actinopterygii</taxon>
        <taxon>Neopterygii</taxon>
        <taxon>Teleostei</taxon>
        <taxon>Ostariophysi</taxon>
        <taxon>Siluriformes</taxon>
        <taxon>Bagridae</taxon>
        <taxon>Hemibagrus</taxon>
    </lineage>
</organism>
<dbReference type="InterPro" id="IPR029293">
    <property type="entry name" value="RHNO1"/>
</dbReference>
<name>A0A9D3NER3_9TELE</name>
<dbReference type="OrthoDB" id="9942438at2759"/>
<feature type="region of interest" description="Disordered" evidence="1">
    <location>
        <begin position="190"/>
        <end position="220"/>
    </location>
</feature>
<feature type="compositionally biased region" description="Pro residues" evidence="1">
    <location>
        <begin position="208"/>
        <end position="219"/>
    </location>
</feature>
<reference evidence="2 3" key="1">
    <citation type="submission" date="2021-06" db="EMBL/GenBank/DDBJ databases">
        <title>Chromosome-level genome assembly of the red-tail catfish (Hemibagrus wyckioides).</title>
        <authorList>
            <person name="Shao F."/>
        </authorList>
    </citation>
    <scope>NUCLEOTIDE SEQUENCE [LARGE SCALE GENOMIC DNA]</scope>
    <source>
        <strain evidence="2">EC202008001</strain>
        <tissue evidence="2">Blood</tissue>
    </source>
</reference>
<sequence length="295" mass="32950">MPRATRKKRLLNPHRSQLLFVEQPRSGSRHEYGPQLRSAINPRSFVSEQSRQGVQVHPWVSPQFTSLEDTAVRCGGQRRKKNNHQLPTSTLNRTSLSTQFRSTACKYPTLLFASSNSVPLRSRRGLGQNGTVSRVGDSPETRHPQCQIDGSVASVSHDDTPRTTSLNTLACNVSTGAQVTPKPINFAAGKLTSSLTPRTSTAETSSIPTPPHIQTPEMPPCDHVVSSSIHSLLFSPNQPRTPPRTEKLLVRDTPESDYGLRVTWRRRKKLKRLLTERGQLRETEVMISNHWSEVV</sequence>
<proteinExistence type="predicted"/>
<keyword evidence="3" id="KW-1185">Reference proteome</keyword>
<dbReference type="PANTHER" id="PTHR35541:SF1">
    <property type="entry name" value="RAD9, HUS1, RAD1-INTERACTING NUCLEAR ORPHAN PROTEIN 1"/>
    <property type="match status" value="1"/>
</dbReference>
<dbReference type="GO" id="GO:0005694">
    <property type="term" value="C:chromosome"/>
    <property type="evidence" value="ECO:0007669"/>
    <property type="project" value="TreeGrafter"/>
</dbReference>
<feature type="compositionally biased region" description="Polar residues" evidence="1">
    <location>
        <begin position="191"/>
        <end position="207"/>
    </location>
</feature>
<feature type="region of interest" description="Disordered" evidence="1">
    <location>
        <begin position="122"/>
        <end position="161"/>
    </location>
</feature>
<feature type="compositionally biased region" description="Basic and acidic residues" evidence="1">
    <location>
        <begin position="243"/>
        <end position="252"/>
    </location>
</feature>
<evidence type="ECO:0000313" key="2">
    <source>
        <dbReference type="EMBL" id="KAG7320174.1"/>
    </source>
</evidence>